<keyword evidence="3" id="KW-1185">Reference proteome</keyword>
<protein>
    <submittedName>
        <fullName evidence="2">Alpha-E domain-containing protein</fullName>
    </submittedName>
</protein>
<evidence type="ECO:0000259" key="1">
    <source>
        <dbReference type="Pfam" id="PF04168"/>
    </source>
</evidence>
<dbReference type="EMBL" id="CP042652">
    <property type="protein sequence ID" value="QKE30056.1"/>
    <property type="molecule type" value="Genomic_DNA"/>
</dbReference>
<dbReference type="Pfam" id="PF04168">
    <property type="entry name" value="Alpha-E"/>
    <property type="match status" value="1"/>
</dbReference>
<sequence>MEQLLTANVANGLYWFGRYLERVESTLLEVVTAFDDIIDIDKDAGKKLYNKFELEIEYEDSKEFLNNALFGDHTSNINTLMECARENAIICRSNMDTEAFGTVIELSDFIKQGSVHFQVDCNFIDTILSLISEIWGELTRKEKRNTSDYFIRLGKLVEKDDFHLRLERNKRLSLVVMDEIDKIVEILAPDAKFRPHDENDSYEVILDSINGKINKIIIE</sequence>
<accession>A0A6M8EKX2</accession>
<proteinExistence type="predicted"/>
<dbReference type="KEGG" id="paco:AACT_3004"/>
<dbReference type="RefSeq" id="WP_172128373.1">
    <property type="nucleotide sequence ID" value="NZ_CP042652.1"/>
</dbReference>
<dbReference type="InterPro" id="IPR007296">
    <property type="entry name" value="DUF403"/>
</dbReference>
<reference evidence="2 3" key="1">
    <citation type="submission" date="2019-08" db="EMBL/GenBank/DDBJ databases">
        <title>Complete genome sequence of Arcobacter acticola.</title>
        <authorList>
            <person name="Miller W."/>
        </authorList>
    </citation>
    <scope>NUCLEOTIDE SEQUENCE [LARGE SCALE GENOMIC DNA]</scope>
    <source>
        <strain evidence="2 3">KCTC 52212</strain>
    </source>
</reference>
<dbReference type="Proteomes" id="UP000503483">
    <property type="component" value="Chromosome"/>
</dbReference>
<organism evidence="2 3">
    <name type="scientific">Arcobacter acticola</name>
    <dbReference type="NCBI Taxonomy" id="1849015"/>
    <lineage>
        <taxon>Bacteria</taxon>
        <taxon>Pseudomonadati</taxon>
        <taxon>Campylobacterota</taxon>
        <taxon>Epsilonproteobacteria</taxon>
        <taxon>Campylobacterales</taxon>
        <taxon>Arcobacteraceae</taxon>
        <taxon>Arcobacter</taxon>
    </lineage>
</organism>
<dbReference type="AlphaFoldDB" id="A0A6M8EKX2"/>
<evidence type="ECO:0000313" key="3">
    <source>
        <dbReference type="Proteomes" id="UP000503483"/>
    </source>
</evidence>
<evidence type="ECO:0000313" key="2">
    <source>
        <dbReference type="EMBL" id="QKE30056.1"/>
    </source>
</evidence>
<gene>
    <name evidence="2" type="ORF">AACT_3004</name>
</gene>
<name>A0A6M8EKX2_9BACT</name>
<feature type="domain" description="DUF403" evidence="1">
    <location>
        <begin position="7"/>
        <end position="174"/>
    </location>
</feature>